<dbReference type="Proteomes" id="UP000032309">
    <property type="component" value="Unassembled WGS sequence"/>
</dbReference>
<keyword evidence="2" id="KW-1185">Reference proteome</keyword>
<name>A0ABQ0K1S6_9BACT</name>
<evidence type="ECO:0000313" key="1">
    <source>
        <dbReference type="EMBL" id="GAN35015.1"/>
    </source>
</evidence>
<sequence length="51" mass="5917">MIKPPQNETQELIDQYLRYTSLLLKIKVLLMDVARVKDEINRIEGGGQCQN</sequence>
<dbReference type="EMBL" id="BAFN01000001">
    <property type="protein sequence ID" value="GAN35015.1"/>
    <property type="molecule type" value="Genomic_DNA"/>
</dbReference>
<comment type="caution">
    <text evidence="1">The sequence shown here is derived from an EMBL/GenBank/DDBJ whole genome shotgun (WGS) entry which is preliminary data.</text>
</comment>
<protein>
    <submittedName>
        <fullName evidence="1">ABC-type multidrug transport system ATPase component</fullName>
    </submittedName>
</protein>
<organism evidence="1 2">
    <name type="scientific">Candidatus Brocadia sinica JPN1</name>
    <dbReference type="NCBI Taxonomy" id="1197129"/>
    <lineage>
        <taxon>Bacteria</taxon>
        <taxon>Pseudomonadati</taxon>
        <taxon>Planctomycetota</taxon>
        <taxon>Candidatus Brocadiia</taxon>
        <taxon>Candidatus Brocadiales</taxon>
        <taxon>Candidatus Brocadiaceae</taxon>
        <taxon>Candidatus Brocadia</taxon>
    </lineage>
</organism>
<reference evidence="2" key="1">
    <citation type="journal article" date="2015" name="Genome Announc.">
        <title>Draft Genome Sequence of an Anaerobic Ammonium-Oxidizing Bacterium, "Candidatus Brocadia sinica".</title>
        <authorList>
            <person name="Oshiki M."/>
            <person name="Shinyako-Hata K."/>
            <person name="Satoh H."/>
            <person name="Okabe S."/>
        </authorList>
    </citation>
    <scope>NUCLEOTIDE SEQUENCE [LARGE SCALE GENOMIC DNA]</scope>
    <source>
        <strain evidence="2">JPN1</strain>
    </source>
</reference>
<dbReference type="RefSeq" id="WP_157842596.1">
    <property type="nucleotide sequence ID" value="NZ_BAFN01000001.1"/>
</dbReference>
<accession>A0ABQ0K1S6</accession>
<proteinExistence type="predicted"/>
<gene>
    <name evidence="1" type="ORF">BROSI_A3561</name>
</gene>
<evidence type="ECO:0000313" key="2">
    <source>
        <dbReference type="Proteomes" id="UP000032309"/>
    </source>
</evidence>